<evidence type="ECO:0000256" key="2">
    <source>
        <dbReference type="ARBA" id="ARBA00022703"/>
    </source>
</evidence>
<dbReference type="PANTHER" id="PTHR48104">
    <property type="entry name" value="METACASPASE-4"/>
    <property type="match status" value="1"/>
</dbReference>
<dbReference type="GO" id="GO:0006915">
    <property type="term" value="P:apoptotic process"/>
    <property type="evidence" value="ECO:0007669"/>
    <property type="project" value="UniProtKB-KW"/>
</dbReference>
<dbReference type="SUPFAM" id="SSF52129">
    <property type="entry name" value="Caspase-like"/>
    <property type="match status" value="1"/>
</dbReference>
<keyword evidence="2" id="KW-0053">Apoptosis</keyword>
<dbReference type="InterPro" id="IPR011600">
    <property type="entry name" value="Pept_C14_caspase"/>
</dbReference>
<dbReference type="InterPro" id="IPR029030">
    <property type="entry name" value="Caspase-like_dom_sf"/>
</dbReference>
<evidence type="ECO:0000256" key="3">
    <source>
        <dbReference type="ARBA" id="ARBA00022807"/>
    </source>
</evidence>
<dbReference type="Proteomes" id="UP000663827">
    <property type="component" value="Unassembled WGS sequence"/>
</dbReference>
<proteinExistence type="inferred from homology"/>
<dbReference type="GO" id="GO:0006508">
    <property type="term" value="P:proteolysis"/>
    <property type="evidence" value="ECO:0007669"/>
    <property type="project" value="InterPro"/>
</dbReference>
<dbReference type="GO" id="GO:0005737">
    <property type="term" value="C:cytoplasm"/>
    <property type="evidence" value="ECO:0007669"/>
    <property type="project" value="TreeGrafter"/>
</dbReference>
<comment type="caution">
    <text evidence="5">The sequence shown here is derived from an EMBL/GenBank/DDBJ whole genome shotgun (WGS) entry which is preliminary data.</text>
</comment>
<gene>
    <name evidence="5" type="ORF">RDB_LOCUS41267</name>
</gene>
<dbReference type="EMBL" id="CAJNJQ010000818">
    <property type="protein sequence ID" value="CAE7101881.1"/>
    <property type="molecule type" value="Genomic_DNA"/>
</dbReference>
<protein>
    <recommendedName>
        <fullName evidence="4">Peptidase C14 caspase domain-containing protein</fullName>
    </recommendedName>
</protein>
<name>A0A8H3DU38_9AGAM</name>
<evidence type="ECO:0000259" key="4">
    <source>
        <dbReference type="Pfam" id="PF00656"/>
    </source>
</evidence>
<evidence type="ECO:0000256" key="1">
    <source>
        <dbReference type="ARBA" id="ARBA00009005"/>
    </source>
</evidence>
<keyword evidence="3" id="KW-0378">Hydrolase</keyword>
<dbReference type="AlphaFoldDB" id="A0A8H3DU38"/>
<feature type="domain" description="Peptidase C14 caspase" evidence="4">
    <location>
        <begin position="122"/>
        <end position="382"/>
    </location>
</feature>
<keyword evidence="3" id="KW-0788">Thiol protease</keyword>
<keyword evidence="3" id="KW-0645">Protease</keyword>
<evidence type="ECO:0000313" key="6">
    <source>
        <dbReference type="Proteomes" id="UP000663827"/>
    </source>
</evidence>
<dbReference type="GO" id="GO:0004197">
    <property type="term" value="F:cysteine-type endopeptidase activity"/>
    <property type="evidence" value="ECO:0007669"/>
    <property type="project" value="InterPro"/>
</dbReference>
<dbReference type="Gene3D" id="3.40.50.1460">
    <property type="match status" value="1"/>
</dbReference>
<sequence length="801" mass="89677">MTIKDTLPDSIIIVVDALDELDDTFGAQTILKLMFESATEIPVKYLITSRPESSIVSHYIEVRSWRRKLQHAVATASPLVSVLAAPAVTTISMEDDIHDYPLSDASGTITVETISNRASRLHALIIGINSYPNLSKLKGAVSDADEIENFLTSESELKVPLSQIISLRNGTATRKNIIDSFESLRNNPSINRGDPILIYYAGLGGLRKATEEWKENSGAYKVQAIFPYDYNIRINHSSDPIECIPDRTIAGLLNKLSEEKGDNITVIFDSCHSTLGTREPIKPKKRVMDRRERSAEVKQDIPWNIDRDIVPPEVGLAPPLEKDEMRHTNLPMCVNQASHIHLAACGSEGKAWEEEGRGVFTMALLKSIRAHGVNKITYLDLIKSLPSLSGQIPHCYGKHKDRILFNSGVPSRKAVMIPVIFDEERKKIILQAGAASGVTTESVWEVYDSVTGGVLLGRFKAEPPHVTVTVLKPEETNGDYLYLAYVQGPESKRLGTRAYAQQVRLDVMNELRVYFTPAAKERIFHTHGAKQEICYSYPIGSRVHGVGYIIHPAEDSADVAVDLHSEREVSFRLCDRQAEQYGVARLEKRVRADRNAVEEVLFGAAKWKWYLHRKNADSDYTTDLLIMELFNVGVKPKGSRERKMYPLNECRSMNTAGIADFEVDPKDLYGIKLTNQVDRPLHVRMFYFDITDFSIVDMFGHTVGRDPVIDSKSTFMIGDNAKGGTPLQFTLNTGEVLDLGYLKVFWSTKPLELEGIGQKPKFDPASRKWTQPRGATRDDDQCVKWGTALLTLVQRSPVMSE</sequence>
<organism evidence="5 6">
    <name type="scientific">Rhizoctonia solani</name>
    <dbReference type="NCBI Taxonomy" id="456999"/>
    <lineage>
        <taxon>Eukaryota</taxon>
        <taxon>Fungi</taxon>
        <taxon>Dikarya</taxon>
        <taxon>Basidiomycota</taxon>
        <taxon>Agaricomycotina</taxon>
        <taxon>Agaricomycetes</taxon>
        <taxon>Cantharellales</taxon>
        <taxon>Ceratobasidiaceae</taxon>
        <taxon>Rhizoctonia</taxon>
    </lineage>
</organism>
<dbReference type="Pfam" id="PF00656">
    <property type="entry name" value="Peptidase_C14"/>
    <property type="match status" value="1"/>
</dbReference>
<accession>A0A8H3DU38</accession>
<evidence type="ECO:0000313" key="5">
    <source>
        <dbReference type="EMBL" id="CAE7101881.1"/>
    </source>
</evidence>
<dbReference type="InterPro" id="IPR050452">
    <property type="entry name" value="Metacaspase"/>
</dbReference>
<dbReference type="PANTHER" id="PTHR48104:SF30">
    <property type="entry name" value="METACASPASE-1"/>
    <property type="match status" value="1"/>
</dbReference>
<reference evidence="5" key="1">
    <citation type="submission" date="2021-01" db="EMBL/GenBank/DDBJ databases">
        <authorList>
            <person name="Kaushik A."/>
        </authorList>
    </citation>
    <scope>NUCLEOTIDE SEQUENCE</scope>
    <source>
        <strain evidence="5">AG5</strain>
    </source>
</reference>
<comment type="similarity">
    <text evidence="1">Belongs to the peptidase C14B family.</text>
</comment>